<gene>
    <name evidence="2" type="ORF">MVEN_01603400</name>
</gene>
<evidence type="ECO:0000313" key="2">
    <source>
        <dbReference type="EMBL" id="KAF7345819.1"/>
    </source>
</evidence>
<feature type="region of interest" description="Disordered" evidence="1">
    <location>
        <begin position="1"/>
        <end position="29"/>
    </location>
</feature>
<evidence type="ECO:0000313" key="3">
    <source>
        <dbReference type="Proteomes" id="UP000620124"/>
    </source>
</evidence>
<dbReference type="Proteomes" id="UP000620124">
    <property type="component" value="Unassembled WGS sequence"/>
</dbReference>
<protein>
    <submittedName>
        <fullName evidence="2">Uncharacterized protein</fullName>
    </submittedName>
</protein>
<comment type="caution">
    <text evidence="2">The sequence shown here is derived from an EMBL/GenBank/DDBJ whole genome shotgun (WGS) entry which is preliminary data.</text>
</comment>
<name>A0A8H7CPW6_9AGAR</name>
<sequence>MQASSRSPAPHRRHPRMFPPNPNPTSLFPGGYHPDRSNIHHLPPGSHITHIGDNRIHAHHPNGTLLHDLPMLADHTTAANKTNRALETGWVAFMEYHPPSPLLNFHTTWKVPASPKAYNGQTLFFFNSQSPLSSAGWGAILQPVLQYGPSAAGGGAYWAVASWYLSGGQTFHTTLQQVSVGQSLEGWISVSSHSGTVFNYNSQFHNIGDSTSLNIHGIRELGSTDEAFEVYGLQSAANYPASTVQVTDIDMNYISGGKPPVHWVSTDVDQSDAVKITVTQSCCVSTTGKMVFAF</sequence>
<dbReference type="AlphaFoldDB" id="A0A8H7CPW6"/>
<reference evidence="2" key="1">
    <citation type="submission" date="2020-05" db="EMBL/GenBank/DDBJ databases">
        <title>Mycena genomes resolve the evolution of fungal bioluminescence.</title>
        <authorList>
            <person name="Tsai I.J."/>
        </authorList>
    </citation>
    <scope>NUCLEOTIDE SEQUENCE</scope>
    <source>
        <strain evidence="2">CCC161011</strain>
    </source>
</reference>
<dbReference type="OrthoDB" id="3256306at2759"/>
<dbReference type="EMBL" id="JACAZI010000013">
    <property type="protein sequence ID" value="KAF7345819.1"/>
    <property type="molecule type" value="Genomic_DNA"/>
</dbReference>
<evidence type="ECO:0000256" key="1">
    <source>
        <dbReference type="SAM" id="MobiDB-lite"/>
    </source>
</evidence>
<accession>A0A8H7CPW6</accession>
<proteinExistence type="predicted"/>
<organism evidence="2 3">
    <name type="scientific">Mycena venus</name>
    <dbReference type="NCBI Taxonomy" id="2733690"/>
    <lineage>
        <taxon>Eukaryota</taxon>
        <taxon>Fungi</taxon>
        <taxon>Dikarya</taxon>
        <taxon>Basidiomycota</taxon>
        <taxon>Agaricomycotina</taxon>
        <taxon>Agaricomycetes</taxon>
        <taxon>Agaricomycetidae</taxon>
        <taxon>Agaricales</taxon>
        <taxon>Marasmiineae</taxon>
        <taxon>Mycenaceae</taxon>
        <taxon>Mycena</taxon>
    </lineage>
</organism>
<keyword evidence="3" id="KW-1185">Reference proteome</keyword>